<protein>
    <submittedName>
        <fullName evidence="1">Str. FM013</fullName>
    </submittedName>
</protein>
<name>A0A0G4PGH5_PENC3</name>
<evidence type="ECO:0000313" key="1">
    <source>
        <dbReference type="EMBL" id="CRL25426.1"/>
    </source>
</evidence>
<dbReference type="Proteomes" id="UP000053732">
    <property type="component" value="Unassembled WGS sequence"/>
</dbReference>
<evidence type="ECO:0000313" key="2">
    <source>
        <dbReference type="Proteomes" id="UP000053732"/>
    </source>
</evidence>
<keyword evidence="2" id="KW-1185">Reference proteome</keyword>
<dbReference type="EMBL" id="HG793148">
    <property type="protein sequence ID" value="CRL25426.1"/>
    <property type="molecule type" value="Genomic_DNA"/>
</dbReference>
<gene>
    <name evidence="1" type="ORF">PCAMFM013_S015g000012</name>
</gene>
<dbReference type="AlphaFoldDB" id="A0A0G4PGH5"/>
<proteinExistence type="predicted"/>
<organism evidence="1 2">
    <name type="scientific">Penicillium camemberti (strain FM 013)</name>
    <dbReference type="NCBI Taxonomy" id="1429867"/>
    <lineage>
        <taxon>Eukaryota</taxon>
        <taxon>Fungi</taxon>
        <taxon>Dikarya</taxon>
        <taxon>Ascomycota</taxon>
        <taxon>Pezizomycotina</taxon>
        <taxon>Eurotiomycetes</taxon>
        <taxon>Eurotiomycetidae</taxon>
        <taxon>Eurotiales</taxon>
        <taxon>Aspergillaceae</taxon>
        <taxon>Penicillium</taxon>
    </lineage>
</organism>
<sequence>MLISLGNDCDLDLDEIWRDSSSLSTPALTLTVNYDDRLYFLNVAERAKYEVQQPLLVECFFYPDHES</sequence>
<accession>A0A0G4PGH5</accession>
<reference evidence="1 2" key="1">
    <citation type="journal article" date="2014" name="Nat. Commun.">
        <title>Multiple recent horizontal transfers of a large genomic region in cheese making fungi.</title>
        <authorList>
            <person name="Cheeseman K."/>
            <person name="Ropars J."/>
            <person name="Renault P."/>
            <person name="Dupont J."/>
            <person name="Gouzy J."/>
            <person name="Branca A."/>
            <person name="Abraham A.L."/>
            <person name="Ceppi M."/>
            <person name="Conseiller E."/>
            <person name="Debuchy R."/>
            <person name="Malagnac F."/>
            <person name="Goarin A."/>
            <person name="Silar P."/>
            <person name="Lacoste S."/>
            <person name="Sallet E."/>
            <person name="Bensimon A."/>
            <person name="Giraud T."/>
            <person name="Brygoo Y."/>
        </authorList>
    </citation>
    <scope>NUCLEOTIDE SEQUENCE [LARGE SCALE GENOMIC DNA]</scope>
    <source>
        <strain evidence="2">FM 013</strain>
    </source>
</reference>